<dbReference type="AlphaFoldDB" id="A0A4V6PX42"/>
<dbReference type="EMBL" id="SNYR01000002">
    <property type="protein sequence ID" value="TDQ64394.1"/>
    <property type="molecule type" value="Genomic_DNA"/>
</dbReference>
<evidence type="ECO:0000313" key="2">
    <source>
        <dbReference type="Proteomes" id="UP000295391"/>
    </source>
</evidence>
<organism evidence="1 2">
    <name type="scientific">Maritalea mobilis</name>
    <dbReference type="NCBI Taxonomy" id="483324"/>
    <lineage>
        <taxon>Bacteria</taxon>
        <taxon>Pseudomonadati</taxon>
        <taxon>Pseudomonadota</taxon>
        <taxon>Alphaproteobacteria</taxon>
        <taxon>Hyphomicrobiales</taxon>
        <taxon>Devosiaceae</taxon>
        <taxon>Maritalea</taxon>
    </lineage>
</organism>
<proteinExistence type="predicted"/>
<name>A0A4V6PX42_9HYPH</name>
<gene>
    <name evidence="1" type="ORF">ATL17_2413</name>
</gene>
<dbReference type="Proteomes" id="UP000295391">
    <property type="component" value="Unassembled WGS sequence"/>
</dbReference>
<comment type="caution">
    <text evidence="1">The sequence shown here is derived from an EMBL/GenBank/DDBJ whole genome shotgun (WGS) entry which is preliminary data.</text>
</comment>
<accession>A0A4V6PX42</accession>
<reference evidence="1 2" key="1">
    <citation type="submission" date="2019-03" db="EMBL/GenBank/DDBJ databases">
        <title>Genomic Encyclopedia of Type Strains, Phase III (KMG-III): the genomes of soil and plant-associated and newly described type strains.</title>
        <authorList>
            <person name="Whitman W."/>
        </authorList>
    </citation>
    <scope>NUCLEOTIDE SEQUENCE [LARGE SCALE GENOMIC DNA]</scope>
    <source>
        <strain evidence="1 2">CGMCC 1.7002</strain>
    </source>
</reference>
<keyword evidence="2" id="KW-1185">Reference proteome</keyword>
<evidence type="ECO:0000313" key="1">
    <source>
        <dbReference type="EMBL" id="TDQ64394.1"/>
    </source>
</evidence>
<dbReference type="RefSeq" id="WP_133573006.1">
    <property type="nucleotide sequence ID" value="NZ_SNYR01000002.1"/>
</dbReference>
<protein>
    <submittedName>
        <fullName evidence="1">Uncharacterized protein</fullName>
    </submittedName>
</protein>
<sequence>MIRFFTFLTIITLLVGQLNIATEAAQGFYPASAHVQGVEAVHGCCDMDMSTYAMDDCAKYCAQAVLADELSSLSAKPREVITQEILPLKSVLDWPTGPPPIVRHTSFEF</sequence>